<dbReference type="EMBL" id="DS268112">
    <property type="protein sequence ID" value="KMM70073.1"/>
    <property type="molecule type" value="Genomic_DNA"/>
</dbReference>
<evidence type="ECO:0000256" key="1">
    <source>
        <dbReference type="SAM" id="MobiDB-lite"/>
    </source>
</evidence>
<name>A0A0J6FID3_COCPO</name>
<feature type="region of interest" description="Disordered" evidence="1">
    <location>
        <begin position="45"/>
        <end position="72"/>
    </location>
</feature>
<proteinExistence type="predicted"/>
<gene>
    <name evidence="2" type="ORF">CPAG_06385</name>
</gene>
<reference evidence="3" key="3">
    <citation type="journal article" date="2010" name="Genome Res.">
        <title>Population genomic sequencing of Coccidioides fungi reveals recent hybridization and transposon control.</title>
        <authorList>
            <person name="Neafsey D.E."/>
            <person name="Barker B.M."/>
            <person name="Sharpton T.J."/>
            <person name="Stajich J.E."/>
            <person name="Park D.J."/>
            <person name="Whiston E."/>
            <person name="Hung C.-Y."/>
            <person name="McMahan C."/>
            <person name="White J."/>
            <person name="Sykes S."/>
            <person name="Heiman D."/>
            <person name="Young S."/>
            <person name="Zeng Q."/>
            <person name="Abouelleil A."/>
            <person name="Aftuck L."/>
            <person name="Bessette D."/>
            <person name="Brown A."/>
            <person name="FitzGerald M."/>
            <person name="Lui A."/>
            <person name="Macdonald J.P."/>
            <person name="Priest M."/>
            <person name="Orbach M.J."/>
            <person name="Galgiani J.N."/>
            <person name="Kirkland T.N."/>
            <person name="Cole G.T."/>
            <person name="Birren B.W."/>
            <person name="Henn M.R."/>
            <person name="Taylor J.W."/>
            <person name="Rounsley S.D."/>
        </authorList>
    </citation>
    <scope>NUCLEOTIDE SEQUENCE [LARGE SCALE GENOMIC DNA]</scope>
    <source>
        <strain evidence="3">RMSCC 3488</strain>
    </source>
</reference>
<evidence type="ECO:0000313" key="2">
    <source>
        <dbReference type="EMBL" id="KMM70073.1"/>
    </source>
</evidence>
<dbReference type="AlphaFoldDB" id="A0A0J6FID3"/>
<reference evidence="3" key="2">
    <citation type="journal article" date="2009" name="Genome Res.">
        <title>Comparative genomic analyses of the human fungal pathogens Coccidioides and their relatives.</title>
        <authorList>
            <person name="Sharpton T.J."/>
            <person name="Stajich J.E."/>
            <person name="Rounsley S.D."/>
            <person name="Gardner M.J."/>
            <person name="Wortman J.R."/>
            <person name="Jordar V.S."/>
            <person name="Maiti R."/>
            <person name="Kodira C.D."/>
            <person name="Neafsey D.E."/>
            <person name="Zeng Q."/>
            <person name="Hung C.-Y."/>
            <person name="McMahan C."/>
            <person name="Muszewska A."/>
            <person name="Grynberg M."/>
            <person name="Mandel M.A."/>
            <person name="Kellner E.M."/>
            <person name="Barker B.M."/>
            <person name="Galgiani J.N."/>
            <person name="Orbach M.J."/>
            <person name="Kirkland T.N."/>
            <person name="Cole G.T."/>
            <person name="Henn M.R."/>
            <person name="Birren B.W."/>
            <person name="Taylor J.W."/>
        </authorList>
    </citation>
    <scope>NUCLEOTIDE SEQUENCE [LARGE SCALE GENOMIC DNA]</scope>
    <source>
        <strain evidence="3">RMSCC 3488</strain>
    </source>
</reference>
<reference evidence="2 3" key="1">
    <citation type="submission" date="2007-06" db="EMBL/GenBank/DDBJ databases">
        <title>The Genome Sequence of Coccidioides posadasii RMSCC_3488.</title>
        <authorList>
            <consortium name="Coccidioides Genome Resources Consortium"/>
            <consortium name="The Broad Institute Genome Sequencing Platform"/>
            <person name="Henn M.R."/>
            <person name="Sykes S."/>
            <person name="Young S."/>
            <person name="Jaffe D."/>
            <person name="Berlin A."/>
            <person name="Alvarez P."/>
            <person name="Butler J."/>
            <person name="Gnerre S."/>
            <person name="Grabherr M."/>
            <person name="Mauceli E."/>
            <person name="Brockman W."/>
            <person name="Kodira C."/>
            <person name="Alvarado L."/>
            <person name="Zeng Q."/>
            <person name="Crawford M."/>
            <person name="Antoine C."/>
            <person name="Devon K."/>
            <person name="Galgiani J."/>
            <person name="Orsborn K."/>
            <person name="Lewis M.L."/>
            <person name="Nusbaum C."/>
            <person name="Galagan J."/>
            <person name="Birren B."/>
        </authorList>
    </citation>
    <scope>NUCLEOTIDE SEQUENCE [LARGE SCALE GENOMIC DNA]</scope>
    <source>
        <strain evidence="2 3">RMSCC 3488</strain>
    </source>
</reference>
<sequence length="128" mass="14582">MSIHAFLRVFNTNTLNPDRVPMEQRSAHEPCDPLDKCAGLSRLKDYPSSLSKQGQRRFMRSQGVRQKPKTRSLCTPDGEILEVKGLTVLDSQKYNRDFGKNGTYSVPHYNTDILGLLAEMSLTFKFPF</sequence>
<dbReference type="Proteomes" id="UP000054567">
    <property type="component" value="Unassembled WGS sequence"/>
</dbReference>
<accession>A0A0J6FID3</accession>
<dbReference type="VEuPathDB" id="FungiDB:CPAG_06385"/>
<organism evidence="2 3">
    <name type="scientific">Coccidioides posadasii RMSCC 3488</name>
    <dbReference type="NCBI Taxonomy" id="454284"/>
    <lineage>
        <taxon>Eukaryota</taxon>
        <taxon>Fungi</taxon>
        <taxon>Dikarya</taxon>
        <taxon>Ascomycota</taxon>
        <taxon>Pezizomycotina</taxon>
        <taxon>Eurotiomycetes</taxon>
        <taxon>Eurotiomycetidae</taxon>
        <taxon>Onygenales</taxon>
        <taxon>Onygenaceae</taxon>
        <taxon>Coccidioides</taxon>
    </lineage>
</organism>
<evidence type="ECO:0000313" key="3">
    <source>
        <dbReference type="Proteomes" id="UP000054567"/>
    </source>
</evidence>
<protein>
    <submittedName>
        <fullName evidence="2">Uncharacterized protein</fullName>
    </submittedName>
</protein>